<dbReference type="GO" id="GO:0008855">
    <property type="term" value="F:exodeoxyribonuclease VII activity"/>
    <property type="evidence" value="ECO:0007669"/>
    <property type="project" value="UniProtKB-UniRule"/>
</dbReference>
<evidence type="ECO:0000259" key="6">
    <source>
        <dbReference type="Pfam" id="PF02601"/>
    </source>
</evidence>
<organism evidence="8 10">
    <name type="scientific">Flavobacterium hydatis</name>
    <name type="common">Cytophaga aquatilis</name>
    <dbReference type="NCBI Taxonomy" id="991"/>
    <lineage>
        <taxon>Bacteria</taxon>
        <taxon>Pseudomonadati</taxon>
        <taxon>Bacteroidota</taxon>
        <taxon>Flavobacteriia</taxon>
        <taxon>Flavobacteriales</taxon>
        <taxon>Flavobacteriaceae</taxon>
        <taxon>Flavobacterium</taxon>
    </lineage>
</organism>
<dbReference type="Pfam" id="PF02601">
    <property type="entry name" value="Exonuc_VII_L"/>
    <property type="match status" value="1"/>
</dbReference>
<dbReference type="EMBL" id="MUGY01000012">
    <property type="protein sequence ID" value="OXA93897.1"/>
    <property type="molecule type" value="Genomic_DNA"/>
</dbReference>
<feature type="domain" description="Exonuclease VII large subunit C-terminal" evidence="6">
    <location>
        <begin position="150"/>
        <end position="461"/>
    </location>
</feature>
<comment type="subcellular location">
    <subcellularLocation>
        <location evidence="5">Cytoplasm</location>
    </subcellularLocation>
</comment>
<dbReference type="eggNOG" id="COG1570">
    <property type="taxonomic scope" value="Bacteria"/>
</dbReference>
<sequence>MESEKHIKLSELNDKISDALTDRFKGQTFWVVADITNHSYKADKKIHYFELVEKGATSNSIVAKIVGKAWGTGSMHLSDFEKNTGQRFTNNINVLVLVSVDYHPLFGLSLNVLDIDTNFTLGILEQQRNATLKRLVEENSFIVKEGEQYITRNNQIKLRAVIQKVAVISGTNSAGLEDFRHTLENNDFGYVFEIDDYPTIVQGDNNAKVFLDKLIEVYRSGKLYDVVVITRGGGAQSDFLIFDNYNIGRAVAKFPIAIITGIGHQKNVSIVDLMAHTQTKTPTKAAEFIIAHNRSFEQNILSLQKNIVIKSQQLFLLNYQNLSNLKSTISNNARQLLSGHKDILTAINQNTINSSKSILYKEHRLLVNMSHQISGKPRIILYNRINDISNTINNLKTFTNQYLRNQKGYLAHYSSSIRMMSPENILKKGYAIVKVNDKITSNADTIAVGDTIDVILADSIFKTTVKEKTKYNERDTDL</sequence>
<dbReference type="PANTHER" id="PTHR30008:SF0">
    <property type="entry name" value="EXODEOXYRIBONUCLEASE 7 LARGE SUBUNIT"/>
    <property type="match status" value="1"/>
</dbReference>
<reference evidence="8 10" key="1">
    <citation type="submission" date="2014-07" db="EMBL/GenBank/DDBJ databases">
        <title>Genome of Flavobacterium hydatis DSM 2063.</title>
        <authorList>
            <person name="Pipes S.E."/>
            <person name="Stropko S.J."/>
            <person name="Newman J.D."/>
        </authorList>
    </citation>
    <scope>NUCLEOTIDE SEQUENCE [LARGE SCALE GENOMIC DNA]</scope>
    <source>
        <strain evidence="8 10">DSM 2063</strain>
    </source>
</reference>
<evidence type="ECO:0000256" key="1">
    <source>
        <dbReference type="ARBA" id="ARBA00022490"/>
    </source>
</evidence>
<reference evidence="9 11" key="2">
    <citation type="submission" date="2016-11" db="EMBL/GenBank/DDBJ databases">
        <title>Whole genomes of Flavobacteriaceae.</title>
        <authorList>
            <person name="Stine C."/>
            <person name="Li C."/>
            <person name="Tadesse D."/>
        </authorList>
    </citation>
    <scope>NUCLEOTIDE SEQUENCE [LARGE SCALE GENOMIC DNA]</scope>
    <source>
        <strain evidence="9 11">ATCC 29551</strain>
    </source>
</reference>
<dbReference type="Proteomes" id="UP000198424">
    <property type="component" value="Unassembled WGS sequence"/>
</dbReference>
<keyword evidence="1" id="KW-0963">Cytoplasm</keyword>
<gene>
    <name evidence="9" type="ORF">B0A62_12120</name>
    <name evidence="8" type="ORF">IW20_18900</name>
</gene>
<comment type="catalytic activity">
    <reaction evidence="5">
        <text>Exonucleolytic cleavage in either 5'- to 3'- or 3'- to 5'-direction to yield nucleoside 5'-phosphates.</text>
        <dbReference type="EC" id="3.1.11.6"/>
    </reaction>
</comment>
<dbReference type="AlphaFoldDB" id="A0A086A5K2"/>
<accession>A0A086A5K2</accession>
<dbReference type="Pfam" id="PF13742">
    <property type="entry name" value="tRNA_anti_2"/>
    <property type="match status" value="1"/>
</dbReference>
<dbReference type="PANTHER" id="PTHR30008">
    <property type="entry name" value="EXODEOXYRIBONUCLEASE 7 LARGE SUBUNIT"/>
    <property type="match status" value="1"/>
</dbReference>
<dbReference type="GO" id="GO:0003676">
    <property type="term" value="F:nucleic acid binding"/>
    <property type="evidence" value="ECO:0007669"/>
    <property type="project" value="InterPro"/>
</dbReference>
<evidence type="ECO:0000313" key="8">
    <source>
        <dbReference type="EMBL" id="KFF11966.1"/>
    </source>
</evidence>
<name>A0A086A5K2_FLAHY</name>
<dbReference type="EC" id="3.1.11.6" evidence="5"/>
<dbReference type="OrthoDB" id="9802795at2"/>
<dbReference type="GO" id="GO:0009318">
    <property type="term" value="C:exodeoxyribonuclease VII complex"/>
    <property type="evidence" value="ECO:0007669"/>
    <property type="project" value="UniProtKB-UniRule"/>
</dbReference>
<dbReference type="GO" id="GO:0006308">
    <property type="term" value="P:DNA catabolic process"/>
    <property type="evidence" value="ECO:0007669"/>
    <property type="project" value="UniProtKB-UniRule"/>
</dbReference>
<comment type="similarity">
    <text evidence="5">Belongs to the XseA family.</text>
</comment>
<protein>
    <recommendedName>
        <fullName evidence="5">Exodeoxyribonuclease 7 large subunit</fullName>
        <ecNumber evidence="5">3.1.11.6</ecNumber>
    </recommendedName>
</protein>
<dbReference type="NCBIfam" id="TIGR00237">
    <property type="entry name" value="xseA"/>
    <property type="match status" value="1"/>
</dbReference>
<keyword evidence="3 5" id="KW-0378">Hydrolase</keyword>
<evidence type="ECO:0000259" key="7">
    <source>
        <dbReference type="Pfam" id="PF13742"/>
    </source>
</evidence>
<keyword evidence="11" id="KW-1185">Reference proteome</keyword>
<evidence type="ECO:0000256" key="2">
    <source>
        <dbReference type="ARBA" id="ARBA00022722"/>
    </source>
</evidence>
<dbReference type="RefSeq" id="WP_035625766.1">
    <property type="nucleotide sequence ID" value="NZ_JBEWQG010000018.1"/>
</dbReference>
<dbReference type="GO" id="GO:0005737">
    <property type="term" value="C:cytoplasm"/>
    <property type="evidence" value="ECO:0007669"/>
    <property type="project" value="UniProtKB-SubCell"/>
</dbReference>
<keyword evidence="2 5" id="KW-0540">Nuclease</keyword>
<evidence type="ECO:0000256" key="5">
    <source>
        <dbReference type="RuleBase" id="RU004355"/>
    </source>
</evidence>
<keyword evidence="4 5" id="KW-0269">Exonuclease</keyword>
<feature type="domain" description="OB-fold nucleic acid binding" evidence="7">
    <location>
        <begin position="8"/>
        <end position="115"/>
    </location>
</feature>
<dbReference type="EMBL" id="JPRM01000033">
    <property type="protein sequence ID" value="KFF11966.1"/>
    <property type="molecule type" value="Genomic_DNA"/>
</dbReference>
<evidence type="ECO:0000313" key="9">
    <source>
        <dbReference type="EMBL" id="OXA93897.1"/>
    </source>
</evidence>
<evidence type="ECO:0000256" key="4">
    <source>
        <dbReference type="ARBA" id="ARBA00022839"/>
    </source>
</evidence>
<dbReference type="InterPro" id="IPR003753">
    <property type="entry name" value="Exonuc_VII_L"/>
</dbReference>
<evidence type="ECO:0000256" key="3">
    <source>
        <dbReference type="ARBA" id="ARBA00022801"/>
    </source>
</evidence>
<evidence type="ECO:0000313" key="10">
    <source>
        <dbReference type="Proteomes" id="UP000028712"/>
    </source>
</evidence>
<dbReference type="STRING" id="991.IW20_18900"/>
<proteinExistence type="inferred from homology"/>
<dbReference type="Proteomes" id="UP000028712">
    <property type="component" value="Unassembled WGS sequence"/>
</dbReference>
<evidence type="ECO:0000313" key="11">
    <source>
        <dbReference type="Proteomes" id="UP000198424"/>
    </source>
</evidence>
<comment type="caution">
    <text evidence="8">The sequence shown here is derived from an EMBL/GenBank/DDBJ whole genome shotgun (WGS) entry which is preliminary data.</text>
</comment>
<dbReference type="InterPro" id="IPR025824">
    <property type="entry name" value="OB-fold_nuc-bd_dom"/>
</dbReference>
<dbReference type="InterPro" id="IPR020579">
    <property type="entry name" value="Exonuc_VII_lsu_C"/>
</dbReference>